<dbReference type="PROSITE" id="PS01037">
    <property type="entry name" value="SBP_BACTERIAL_1"/>
    <property type="match status" value="1"/>
</dbReference>
<gene>
    <name evidence="4" type="ORF">DXC39_23690</name>
</gene>
<reference evidence="4 5" key="1">
    <citation type="submission" date="2018-08" db="EMBL/GenBank/DDBJ databases">
        <title>A genome reference for cultivated species of the human gut microbiota.</title>
        <authorList>
            <person name="Zou Y."/>
            <person name="Xue W."/>
            <person name="Luo G."/>
        </authorList>
    </citation>
    <scope>NUCLEOTIDE SEQUENCE [LARGE SCALE GENOMIC DNA]</scope>
    <source>
        <strain evidence="4 5">TF05-11AC</strain>
    </source>
</reference>
<keyword evidence="3" id="KW-0732">Signal</keyword>
<dbReference type="PANTHER" id="PTHR43649:SF12">
    <property type="entry name" value="DIACETYLCHITOBIOSE BINDING PROTEIN DASA"/>
    <property type="match status" value="1"/>
</dbReference>
<dbReference type="Gene3D" id="3.40.190.10">
    <property type="entry name" value="Periplasmic binding protein-like II"/>
    <property type="match status" value="2"/>
</dbReference>
<organism evidence="4 5">
    <name type="scientific">Hungatella hathewayi</name>
    <dbReference type="NCBI Taxonomy" id="154046"/>
    <lineage>
        <taxon>Bacteria</taxon>
        <taxon>Bacillati</taxon>
        <taxon>Bacillota</taxon>
        <taxon>Clostridia</taxon>
        <taxon>Lachnospirales</taxon>
        <taxon>Lachnospiraceae</taxon>
        <taxon>Hungatella</taxon>
    </lineage>
</organism>
<dbReference type="EMBL" id="QSSQ01000032">
    <property type="protein sequence ID" value="RGL99130.1"/>
    <property type="molecule type" value="Genomic_DNA"/>
</dbReference>
<evidence type="ECO:0000313" key="4">
    <source>
        <dbReference type="EMBL" id="RGL99130.1"/>
    </source>
</evidence>
<protein>
    <submittedName>
        <fullName evidence="4">Extracellular solute-binding protein</fullName>
    </submittedName>
</protein>
<comment type="caution">
    <text evidence="4">The sequence shown here is derived from an EMBL/GenBank/DDBJ whole genome shotgun (WGS) entry which is preliminary data.</text>
</comment>
<dbReference type="Pfam" id="PF01547">
    <property type="entry name" value="SBP_bac_1"/>
    <property type="match status" value="1"/>
</dbReference>
<sequence length="479" mass="53229">MRKGFACFLTVCMVVSTLGGCGNSKGTYESAGSEKKVEVTETAADEKEKTSEAVVSQKNGDKKKISIWFWGAPPEHQEALNKNLVEAYNQSQDEYMIEIEYRSNVDTDISVALSAGEGPDIVYGSGPAFIKPMSEAGRFEPLDKYSEQYGWEDRLIKPLYQACTVNDTLYALPLSLSTIGIFYNKKVLEKNGWEVPTTIDEVVSIMDEAMEKGMYGSVTGSKGWKPVNLAYASLFINHFAGSDVVYKCLTGQESWNNPAMVNAINTSAEWYKKGYLCSDYINLNYNEAMQLLADERAPFFFGLSIVCQFASTYFNGDTADDLGFIPFPSGNSDIPYPTYSLGGTATFSINANSKYKDECAAILDRMMNNDFMNDMTESWPGYWGIPLKDPQFDMDRMEGLSEVFCDIVMRVSNAVEQGNFGYITGVFYPSATNNVFADIDMVWNDTSTAEELLDRADKEFQVELKKGLVPPTPVPGIPE</sequence>
<accession>A0A3E4U0K4</accession>
<dbReference type="Proteomes" id="UP000261257">
    <property type="component" value="Unassembled WGS sequence"/>
</dbReference>
<dbReference type="InterPro" id="IPR006061">
    <property type="entry name" value="SBP_1_CS"/>
</dbReference>
<dbReference type="AlphaFoldDB" id="A0A3E4U0K4"/>
<dbReference type="PANTHER" id="PTHR43649">
    <property type="entry name" value="ARABINOSE-BINDING PROTEIN-RELATED"/>
    <property type="match status" value="1"/>
</dbReference>
<proteinExistence type="inferred from homology"/>
<evidence type="ECO:0000256" key="1">
    <source>
        <dbReference type="ARBA" id="ARBA00008520"/>
    </source>
</evidence>
<evidence type="ECO:0000256" key="2">
    <source>
        <dbReference type="ARBA" id="ARBA00022448"/>
    </source>
</evidence>
<keyword evidence="2" id="KW-0813">Transport</keyword>
<evidence type="ECO:0000256" key="3">
    <source>
        <dbReference type="ARBA" id="ARBA00022729"/>
    </source>
</evidence>
<comment type="similarity">
    <text evidence="1">Belongs to the bacterial solute-binding protein 1 family.</text>
</comment>
<dbReference type="InterPro" id="IPR006059">
    <property type="entry name" value="SBP"/>
</dbReference>
<name>A0A3E4U0K4_9FIRM</name>
<dbReference type="RefSeq" id="WP_117622935.1">
    <property type="nucleotide sequence ID" value="NZ_QRQF01000033.1"/>
</dbReference>
<dbReference type="InterPro" id="IPR050490">
    <property type="entry name" value="Bact_solute-bd_prot1"/>
</dbReference>
<dbReference type="GO" id="GO:0055085">
    <property type="term" value="P:transmembrane transport"/>
    <property type="evidence" value="ECO:0007669"/>
    <property type="project" value="InterPro"/>
</dbReference>
<evidence type="ECO:0000313" key="5">
    <source>
        <dbReference type="Proteomes" id="UP000261257"/>
    </source>
</evidence>
<dbReference type="PROSITE" id="PS51257">
    <property type="entry name" value="PROKAR_LIPOPROTEIN"/>
    <property type="match status" value="1"/>
</dbReference>
<dbReference type="SUPFAM" id="SSF53850">
    <property type="entry name" value="Periplasmic binding protein-like II"/>
    <property type="match status" value="1"/>
</dbReference>